<proteinExistence type="predicted"/>
<dbReference type="GO" id="GO:0003700">
    <property type="term" value="F:DNA-binding transcription factor activity"/>
    <property type="evidence" value="ECO:0007669"/>
    <property type="project" value="TreeGrafter"/>
</dbReference>
<reference evidence="5" key="1">
    <citation type="submission" date="2023-10" db="EMBL/GenBank/DDBJ databases">
        <title>Genome assembly of Pristionchus species.</title>
        <authorList>
            <person name="Yoshida K."/>
            <person name="Sommer R.J."/>
        </authorList>
    </citation>
    <scope>NUCLEOTIDE SEQUENCE</scope>
    <source>
        <strain evidence="5">RS0144</strain>
    </source>
</reference>
<dbReference type="AlphaFoldDB" id="A0AAV5TAD2"/>
<protein>
    <recommendedName>
        <fullName evidence="4">NR LBD domain-containing protein</fullName>
    </recommendedName>
</protein>
<evidence type="ECO:0000313" key="6">
    <source>
        <dbReference type="Proteomes" id="UP001432027"/>
    </source>
</evidence>
<comment type="caution">
    <text evidence="5">The sequence shown here is derived from an EMBL/GenBank/DDBJ whole genome shotgun (WGS) entry which is preliminary data.</text>
</comment>
<organism evidence="5 6">
    <name type="scientific">Pristionchus entomophagus</name>
    <dbReference type="NCBI Taxonomy" id="358040"/>
    <lineage>
        <taxon>Eukaryota</taxon>
        <taxon>Metazoa</taxon>
        <taxon>Ecdysozoa</taxon>
        <taxon>Nematoda</taxon>
        <taxon>Chromadorea</taxon>
        <taxon>Rhabditida</taxon>
        <taxon>Rhabditina</taxon>
        <taxon>Diplogasteromorpha</taxon>
        <taxon>Diplogasteroidea</taxon>
        <taxon>Neodiplogasteridae</taxon>
        <taxon>Pristionchus</taxon>
    </lineage>
</organism>
<keyword evidence="6" id="KW-1185">Reference proteome</keyword>
<dbReference type="InterPro" id="IPR035500">
    <property type="entry name" value="NHR-like_dom_sf"/>
</dbReference>
<evidence type="ECO:0000313" key="5">
    <source>
        <dbReference type="EMBL" id="GMS92095.1"/>
    </source>
</evidence>
<keyword evidence="2" id="KW-0804">Transcription</keyword>
<dbReference type="EMBL" id="BTSX01000004">
    <property type="protein sequence ID" value="GMS92095.1"/>
    <property type="molecule type" value="Genomic_DNA"/>
</dbReference>
<accession>A0AAV5TAD2</accession>
<feature type="domain" description="NR LBD" evidence="4">
    <location>
        <begin position="1"/>
        <end position="174"/>
    </location>
</feature>
<name>A0AAV5TAD2_9BILA</name>
<dbReference type="Gene3D" id="1.10.565.10">
    <property type="entry name" value="Retinoid X Receptor"/>
    <property type="match status" value="1"/>
</dbReference>
<sequence length="174" mass="20328">QYSIVHGNFKLIMSLDGSYRAHYLFPNDDTVMGTYMSFVNEESLNNFFDDCPNAINNEFTIDISRQNLKRTTNMTKSQFLKVKPTVDEFIALFGLSLWNDYTSSLNSELAEIATKNRRIIIEELHKMYKRKGVSDYTSRLGEVLCLLTFEERINDLTNEDIELYRTLNIFNEAF</sequence>
<evidence type="ECO:0000259" key="4">
    <source>
        <dbReference type="PROSITE" id="PS51843"/>
    </source>
</evidence>
<dbReference type="PANTHER" id="PTHR46011">
    <property type="entry name" value="NUCLEAR HORMONE RECEPTOR FAMILY MEMBER NHR-86-RELATED"/>
    <property type="match status" value="1"/>
</dbReference>
<dbReference type="Proteomes" id="UP001432027">
    <property type="component" value="Unassembled WGS sequence"/>
</dbReference>
<gene>
    <name evidence="5" type="ORF">PENTCL1PPCAC_14270</name>
</gene>
<dbReference type="SUPFAM" id="SSF48508">
    <property type="entry name" value="Nuclear receptor ligand-binding domain"/>
    <property type="match status" value="1"/>
</dbReference>
<dbReference type="InterPro" id="IPR000536">
    <property type="entry name" value="Nucl_hrmn_rcpt_lig-bd"/>
</dbReference>
<feature type="non-terminal residue" evidence="5">
    <location>
        <position position="1"/>
    </location>
</feature>
<dbReference type="PROSITE" id="PS51843">
    <property type="entry name" value="NR_LBD"/>
    <property type="match status" value="1"/>
</dbReference>
<keyword evidence="3" id="KW-0675">Receptor</keyword>
<feature type="non-terminal residue" evidence="5">
    <location>
        <position position="174"/>
    </location>
</feature>
<keyword evidence="1" id="KW-0805">Transcription regulation</keyword>
<dbReference type="GO" id="GO:0005634">
    <property type="term" value="C:nucleus"/>
    <property type="evidence" value="ECO:0007669"/>
    <property type="project" value="TreeGrafter"/>
</dbReference>
<dbReference type="Pfam" id="PF00104">
    <property type="entry name" value="Hormone_recep"/>
    <property type="match status" value="1"/>
</dbReference>
<evidence type="ECO:0000256" key="3">
    <source>
        <dbReference type="ARBA" id="ARBA00023170"/>
    </source>
</evidence>
<dbReference type="PANTHER" id="PTHR46011:SF6">
    <property type="entry name" value="HIGH ZINC ACTIVATED NUCLEAR RECEPTOR PROTEIN"/>
    <property type="match status" value="1"/>
</dbReference>
<evidence type="ECO:0000256" key="1">
    <source>
        <dbReference type="ARBA" id="ARBA00023015"/>
    </source>
</evidence>
<evidence type="ECO:0000256" key="2">
    <source>
        <dbReference type="ARBA" id="ARBA00023163"/>
    </source>
</evidence>